<keyword evidence="2 6" id="KW-0863">Zinc-finger</keyword>
<feature type="zinc finger region" description="C3H1-type" evidence="6">
    <location>
        <begin position="143"/>
        <end position="171"/>
    </location>
</feature>
<evidence type="ECO:0000259" key="8">
    <source>
        <dbReference type="PROSITE" id="PS50103"/>
    </source>
</evidence>
<dbReference type="GO" id="GO:0003723">
    <property type="term" value="F:RNA binding"/>
    <property type="evidence" value="ECO:0007669"/>
    <property type="project" value="UniProtKB-KW"/>
</dbReference>
<feature type="compositionally biased region" description="Basic and acidic residues" evidence="7">
    <location>
        <begin position="78"/>
        <end position="88"/>
    </location>
</feature>
<dbReference type="Proteomes" id="UP000078046">
    <property type="component" value="Unassembled WGS sequence"/>
</dbReference>
<dbReference type="SUPFAM" id="SSF54928">
    <property type="entry name" value="RNA-binding domain, RBD"/>
    <property type="match status" value="1"/>
</dbReference>
<reference evidence="9 10" key="1">
    <citation type="submission" date="2016-04" db="EMBL/GenBank/DDBJ databases">
        <title>The genome of Intoshia linei affirms orthonectids as highly simplified spiralians.</title>
        <authorList>
            <person name="Mikhailov K.V."/>
            <person name="Slusarev G.S."/>
            <person name="Nikitin M.A."/>
            <person name="Logacheva M.D."/>
            <person name="Penin A."/>
            <person name="Aleoshin V."/>
            <person name="Panchin Y.V."/>
        </authorList>
    </citation>
    <scope>NUCLEOTIDE SEQUENCE [LARGE SCALE GENOMIC DNA]</scope>
    <source>
        <strain evidence="9">Intl2013</strain>
        <tissue evidence="9">Whole animal</tissue>
    </source>
</reference>
<dbReference type="EMBL" id="LWCA01000139">
    <property type="protein sequence ID" value="OAF70508.1"/>
    <property type="molecule type" value="Genomic_DNA"/>
</dbReference>
<evidence type="ECO:0000256" key="2">
    <source>
        <dbReference type="ARBA" id="ARBA00022771"/>
    </source>
</evidence>
<dbReference type="GO" id="GO:0008270">
    <property type="term" value="F:zinc ion binding"/>
    <property type="evidence" value="ECO:0007669"/>
    <property type="project" value="UniProtKB-KW"/>
</dbReference>
<dbReference type="SMART" id="SM00360">
    <property type="entry name" value="RRM"/>
    <property type="match status" value="1"/>
</dbReference>
<feature type="domain" description="C3H1-type" evidence="8">
    <location>
        <begin position="143"/>
        <end position="171"/>
    </location>
</feature>
<evidence type="ECO:0000256" key="7">
    <source>
        <dbReference type="SAM" id="MobiDB-lite"/>
    </source>
</evidence>
<keyword evidence="3 6" id="KW-0862">Zinc</keyword>
<dbReference type="InterPro" id="IPR002483">
    <property type="entry name" value="PWI_dom"/>
</dbReference>
<feature type="region of interest" description="Disordered" evidence="7">
    <location>
        <begin position="78"/>
        <end position="143"/>
    </location>
</feature>
<dbReference type="SMART" id="SM00356">
    <property type="entry name" value="ZnF_C3H1"/>
    <property type="match status" value="1"/>
</dbReference>
<dbReference type="Gene3D" id="4.10.1000.10">
    <property type="entry name" value="Zinc finger, CCCH-type"/>
    <property type="match status" value="1"/>
</dbReference>
<evidence type="ECO:0000256" key="1">
    <source>
        <dbReference type="ARBA" id="ARBA00022723"/>
    </source>
</evidence>
<proteinExistence type="predicted"/>
<dbReference type="OrthoDB" id="443401at2759"/>
<evidence type="ECO:0000256" key="6">
    <source>
        <dbReference type="PROSITE-ProRule" id="PRU00723"/>
    </source>
</evidence>
<dbReference type="InterPro" id="IPR045137">
    <property type="entry name" value="RBM26/27"/>
</dbReference>
<dbReference type="InterPro" id="IPR036855">
    <property type="entry name" value="Znf_CCCH_sf"/>
</dbReference>
<dbReference type="SUPFAM" id="SSF90229">
    <property type="entry name" value="CCCH zinc finger"/>
    <property type="match status" value="1"/>
</dbReference>
<dbReference type="Gene3D" id="3.30.70.330">
    <property type="match status" value="1"/>
</dbReference>
<dbReference type="Pfam" id="PF00642">
    <property type="entry name" value="zf-CCCH"/>
    <property type="match status" value="1"/>
</dbReference>
<evidence type="ECO:0000256" key="4">
    <source>
        <dbReference type="ARBA" id="ARBA00022884"/>
    </source>
</evidence>
<evidence type="ECO:0000256" key="3">
    <source>
        <dbReference type="ARBA" id="ARBA00022833"/>
    </source>
</evidence>
<dbReference type="PANTHER" id="PTHR14398">
    <property type="entry name" value="RNA RECOGNITION RRM/RNP DOMAIN"/>
    <property type="match status" value="1"/>
</dbReference>
<sequence>MEDSDKCLDWIAEKAKPITDADPMKFAVYVMALLKQHKPVDEQKDQYVKHLNVFLKDDTEVFVDKLIEYITNKNRKRKCDDSREDTMKSSKRNKQISSSRDDNLEKEDKDENSQTVSPDRCKKEISDDKYSRHKSRDEKESKEYRAPLCKNYEEQGLCIRGDKCPYVHKNKPLVINKNTYNSVPLYTPYSPSMHNSNSNRRTVIPGPISNQANVEAYNPEIPSLRHGNQIKTVYNNPNLIQITSNQTNNYVRKGVRSRLGNNKCKTIILRRIPEGINKIMILTDHFAKFGEIETLTVHHDDDKCAASITFVSPDSAYSVYKCSEPILNNRFIKVYLDIDNNSKQSQPKNFESNSKPYKASVVEPTKKISPNFNHSNKQVHFSSALPHTSFHKRQKQSIYVPRHKLKIDNLKTMRENKIKVHIESLKSLKLKSEQMKDSYMQSVRDSQCSKDAYNTNIKLITEKIHQLDARIMHCENQLSRPMDKAFIAKRAILDAQLDEICYDINTECPQDMKKAVVDLKKKALAMGVFSTTAKMTPLNKFIGQNLVVDNR</sequence>
<dbReference type="PROSITE" id="PS50103">
    <property type="entry name" value="ZF_C3H1"/>
    <property type="match status" value="1"/>
</dbReference>
<keyword evidence="4" id="KW-0694">RNA-binding</keyword>
<dbReference type="InterPro" id="IPR000571">
    <property type="entry name" value="Znf_CCCH"/>
</dbReference>
<keyword evidence="10" id="KW-1185">Reference proteome</keyword>
<feature type="compositionally biased region" description="Basic and acidic residues" evidence="7">
    <location>
        <begin position="99"/>
        <end position="112"/>
    </location>
</feature>
<evidence type="ECO:0000313" key="10">
    <source>
        <dbReference type="Proteomes" id="UP000078046"/>
    </source>
</evidence>
<gene>
    <name evidence="9" type="ORF">A3Q56_01718</name>
</gene>
<dbReference type="PANTHER" id="PTHR14398:SF0">
    <property type="entry name" value="ZINC FINGER PROTEIN SWM"/>
    <property type="match status" value="1"/>
</dbReference>
<dbReference type="InterPro" id="IPR035979">
    <property type="entry name" value="RBD_domain_sf"/>
</dbReference>
<comment type="function">
    <text evidence="5">May be involved in the turnover of nuclear polyadenylated (pA+) RNA.</text>
</comment>
<dbReference type="InterPro" id="IPR012677">
    <property type="entry name" value="Nucleotide-bd_a/b_plait_sf"/>
</dbReference>
<organism evidence="9 10">
    <name type="scientific">Intoshia linei</name>
    <dbReference type="NCBI Taxonomy" id="1819745"/>
    <lineage>
        <taxon>Eukaryota</taxon>
        <taxon>Metazoa</taxon>
        <taxon>Spiralia</taxon>
        <taxon>Lophotrochozoa</taxon>
        <taxon>Mesozoa</taxon>
        <taxon>Orthonectida</taxon>
        <taxon>Rhopaluridae</taxon>
        <taxon>Intoshia</taxon>
    </lineage>
</organism>
<comment type="caution">
    <text evidence="9">The sequence shown here is derived from an EMBL/GenBank/DDBJ whole genome shotgun (WGS) entry which is preliminary data.</text>
</comment>
<accession>A0A177B882</accession>
<keyword evidence="1 6" id="KW-0479">Metal-binding</keyword>
<protein>
    <recommendedName>
        <fullName evidence="8">C3H1-type domain-containing protein</fullName>
    </recommendedName>
</protein>
<name>A0A177B882_9BILA</name>
<evidence type="ECO:0000256" key="5">
    <source>
        <dbReference type="ARBA" id="ARBA00043866"/>
    </source>
</evidence>
<dbReference type="Pfam" id="PF01480">
    <property type="entry name" value="PWI"/>
    <property type="match status" value="1"/>
</dbReference>
<dbReference type="GO" id="GO:0005634">
    <property type="term" value="C:nucleus"/>
    <property type="evidence" value="ECO:0007669"/>
    <property type="project" value="TreeGrafter"/>
</dbReference>
<dbReference type="InterPro" id="IPR000504">
    <property type="entry name" value="RRM_dom"/>
</dbReference>
<evidence type="ECO:0000313" key="9">
    <source>
        <dbReference type="EMBL" id="OAF70508.1"/>
    </source>
</evidence>
<dbReference type="AlphaFoldDB" id="A0A177B882"/>
<feature type="compositionally biased region" description="Basic and acidic residues" evidence="7">
    <location>
        <begin position="119"/>
        <end position="143"/>
    </location>
</feature>
<feature type="non-terminal residue" evidence="9">
    <location>
        <position position="551"/>
    </location>
</feature>